<feature type="region of interest" description="Disordered" evidence="12">
    <location>
        <begin position="602"/>
        <end position="623"/>
    </location>
</feature>
<dbReference type="PANTHER" id="PTHR11669:SF0">
    <property type="entry name" value="PROTEIN STICHEL-LIKE 2"/>
    <property type="match status" value="1"/>
</dbReference>
<dbReference type="EMBL" id="BX572594">
    <property type="protein sequence ID" value="CAE26059.1"/>
    <property type="molecule type" value="Genomic_DNA"/>
</dbReference>
<comment type="similarity">
    <text evidence="1 11">Belongs to the DnaX/STICHEL family.</text>
</comment>
<evidence type="ECO:0000256" key="4">
    <source>
        <dbReference type="ARBA" id="ARBA00022705"/>
    </source>
</evidence>
<dbReference type="AlphaFoldDB" id="Q6NC57"/>
<dbReference type="NCBIfam" id="NF006585">
    <property type="entry name" value="PRK09111.1"/>
    <property type="match status" value="1"/>
</dbReference>
<evidence type="ECO:0000256" key="7">
    <source>
        <dbReference type="ARBA" id="ARBA00022833"/>
    </source>
</evidence>
<dbReference type="CDD" id="cd00009">
    <property type="entry name" value="AAA"/>
    <property type="match status" value="1"/>
</dbReference>
<evidence type="ECO:0000313" key="14">
    <source>
        <dbReference type="EMBL" id="CAE26059.1"/>
    </source>
</evidence>
<dbReference type="Pfam" id="PF12169">
    <property type="entry name" value="DNA_pol3_gamma3"/>
    <property type="match status" value="1"/>
</dbReference>
<dbReference type="STRING" id="258594.RPA0615"/>
<dbReference type="SUPFAM" id="SSF52540">
    <property type="entry name" value="P-loop containing nucleoside triphosphate hydrolases"/>
    <property type="match status" value="1"/>
</dbReference>
<evidence type="ECO:0000256" key="9">
    <source>
        <dbReference type="ARBA" id="ARBA00022932"/>
    </source>
</evidence>
<dbReference type="Pfam" id="PF22608">
    <property type="entry name" value="DNAX_ATPase_lid"/>
    <property type="match status" value="1"/>
</dbReference>
<keyword evidence="2 11" id="KW-0808">Transferase</keyword>
<dbReference type="Gene3D" id="1.20.272.10">
    <property type="match status" value="1"/>
</dbReference>
<dbReference type="FunFam" id="3.40.50.300:FF:000014">
    <property type="entry name" value="DNA polymerase III subunit gamma/tau"/>
    <property type="match status" value="1"/>
</dbReference>
<gene>
    <name evidence="11 14" type="primary">dnaX</name>
    <name evidence="14" type="ordered locus">RPA0615</name>
    <name evidence="15" type="ORF">TX73_003185</name>
</gene>
<dbReference type="GO" id="GO:0003677">
    <property type="term" value="F:DNA binding"/>
    <property type="evidence" value="ECO:0007669"/>
    <property type="project" value="InterPro"/>
</dbReference>
<evidence type="ECO:0000256" key="2">
    <source>
        <dbReference type="ARBA" id="ARBA00022679"/>
    </source>
</evidence>
<organism evidence="14">
    <name type="scientific">Rhodopseudomonas palustris (strain ATCC BAA-98 / CGA009)</name>
    <dbReference type="NCBI Taxonomy" id="258594"/>
    <lineage>
        <taxon>Bacteria</taxon>
        <taxon>Pseudomonadati</taxon>
        <taxon>Pseudomonadota</taxon>
        <taxon>Alphaproteobacteria</taxon>
        <taxon>Hyphomicrobiales</taxon>
        <taxon>Nitrobacteraceae</taxon>
        <taxon>Rhodopseudomonas</taxon>
    </lineage>
</organism>
<feature type="compositionally biased region" description="Acidic residues" evidence="12">
    <location>
        <begin position="606"/>
        <end position="623"/>
    </location>
</feature>
<dbReference type="PhylomeDB" id="Q6NC57"/>
<feature type="compositionally biased region" description="Low complexity" evidence="12">
    <location>
        <begin position="424"/>
        <end position="453"/>
    </location>
</feature>
<feature type="compositionally biased region" description="Gly residues" evidence="12">
    <location>
        <begin position="407"/>
        <end position="423"/>
    </location>
</feature>
<dbReference type="InterPro" id="IPR012763">
    <property type="entry name" value="DNA_pol_III_sug/sutau_N"/>
</dbReference>
<protein>
    <recommendedName>
        <fullName evidence="11">DNA polymerase III subunit gamma/tau</fullName>
        <ecNumber evidence="11">2.7.7.7</ecNumber>
    </recommendedName>
</protein>
<dbReference type="SUPFAM" id="SSF48019">
    <property type="entry name" value="post-AAA+ oligomerization domain-like"/>
    <property type="match status" value="1"/>
</dbReference>
<dbReference type="FunFam" id="1.20.272.10:FF:000003">
    <property type="entry name" value="DNA polymerase III subunit gamma/tau"/>
    <property type="match status" value="1"/>
</dbReference>
<keyword evidence="3 11" id="KW-0548">Nucleotidyltransferase</keyword>
<keyword evidence="5" id="KW-0479">Metal-binding</keyword>
<dbReference type="RefSeq" id="WP_011156183.1">
    <property type="nucleotide sequence ID" value="NZ_CP116810.1"/>
</dbReference>
<evidence type="ECO:0000313" key="15">
    <source>
        <dbReference type="EMBL" id="WCL90746.1"/>
    </source>
</evidence>
<dbReference type="KEGG" id="rpa:TX73_003185"/>
<dbReference type="GO" id="GO:0006261">
    <property type="term" value="P:DNA-templated DNA replication"/>
    <property type="evidence" value="ECO:0007669"/>
    <property type="project" value="TreeGrafter"/>
</dbReference>
<dbReference type="GO" id="GO:0009360">
    <property type="term" value="C:DNA polymerase III complex"/>
    <property type="evidence" value="ECO:0007669"/>
    <property type="project" value="InterPro"/>
</dbReference>
<evidence type="ECO:0000256" key="1">
    <source>
        <dbReference type="ARBA" id="ARBA00006360"/>
    </source>
</evidence>
<sequence length="623" mass="66970">MSDSGLSATPPAAPEQPVSASAPAGAYRVLARKYRPNSFDDLIGQEAVVRTVSNAFDTGRIPQAWILTGVRGVGKTTTARILARALNYELPDGSVKGPTIHMPVHGVHCKAIMESRHMDVLEMDAASHTGVDDVRQINDSVRYAPASARYKVYIIDEVHMLSTAAFNAFLKTLEEPPEHAKFVFATTEIRKVPVTVLSRCQRFDLRRVEADVLMNHLSNIAQKEGVEVEPEALGIVARAAEGSVRDSLSLFDQAIAHAAGVVRADAVRQMLGLADRTRVIELFDALARGDIAAAFAEFRDQYDTGADPVVVLSDLAEFVNFVTRVKIVPAIADNVAFGETERVRGREFAAKLSMRVLSRMWQMLLKGIAEVQGATRPAAAAEMVLVRIAYAADLPTPDEALRMLEQSGGGDAPALSGGGGSSSRGGASASLAPAPALSAPSAMMPRSAPTMSAGPAPTMLRGGPDGAARSPVSAPAPAPEPPALKITTFPQLVALASEKRDVMTRLALEADVRLVRIEDGRLELALEPSASRSLINDLGRKLEQWTGRRWTVIVSNAPGEPTLRQQSMAQQNERERAAENDPRVQEVLARFPGAKLTVRRLAPEPVEIESDMDDPSERIDDDD</sequence>
<evidence type="ECO:0000256" key="8">
    <source>
        <dbReference type="ARBA" id="ARBA00022840"/>
    </source>
</evidence>
<reference evidence="15" key="1">
    <citation type="submission" date="2003-07" db="EMBL/GenBank/DDBJ databases">
        <authorList>
            <consortium name="Rhodopseudomonas genome consortium"/>
            <person name="Larimer F."/>
            <person name="Harwood C."/>
        </authorList>
    </citation>
    <scope>NUCLEOTIDE SEQUENCE</scope>
    <source>
        <strain evidence="15">CGA009</strain>
    </source>
</reference>
<dbReference type="InterPro" id="IPR003593">
    <property type="entry name" value="AAA+_ATPase"/>
</dbReference>
<dbReference type="PANTHER" id="PTHR11669">
    <property type="entry name" value="REPLICATION FACTOR C / DNA POLYMERASE III GAMMA-TAU SUBUNIT"/>
    <property type="match status" value="1"/>
</dbReference>
<dbReference type="GO" id="GO:0005524">
    <property type="term" value="F:ATP binding"/>
    <property type="evidence" value="ECO:0007669"/>
    <property type="project" value="UniProtKB-KW"/>
</dbReference>
<accession>Q6NC57</accession>
<dbReference type="EMBL" id="CP116810">
    <property type="protein sequence ID" value="WCL90746.1"/>
    <property type="molecule type" value="Genomic_DNA"/>
</dbReference>
<comment type="function">
    <text evidence="11">DNA polymerase III is a complex, multichain enzyme responsible for most of the replicative synthesis in bacteria. This DNA polymerase also exhibits 3' to 5' exonuclease activity.</text>
</comment>
<keyword evidence="9 11" id="KW-0239">DNA-directed DNA polymerase</keyword>
<dbReference type="HOGENOM" id="CLU_006229_0_7_5"/>
<keyword evidence="8 11" id="KW-0067">ATP-binding</keyword>
<dbReference type="GO" id="GO:0003887">
    <property type="term" value="F:DNA-directed DNA polymerase activity"/>
    <property type="evidence" value="ECO:0007669"/>
    <property type="project" value="UniProtKB-KW"/>
</dbReference>
<dbReference type="Gene3D" id="1.10.8.60">
    <property type="match status" value="1"/>
</dbReference>
<evidence type="ECO:0000256" key="10">
    <source>
        <dbReference type="ARBA" id="ARBA00049244"/>
    </source>
</evidence>
<dbReference type="InterPro" id="IPR050238">
    <property type="entry name" value="DNA_Rep/Repair_Clamp_Loader"/>
</dbReference>
<feature type="region of interest" description="Disordered" evidence="12">
    <location>
        <begin position="404"/>
        <end position="484"/>
    </location>
</feature>
<feature type="region of interest" description="Disordered" evidence="12">
    <location>
        <begin position="1"/>
        <end position="20"/>
    </location>
</feature>
<evidence type="ECO:0000256" key="6">
    <source>
        <dbReference type="ARBA" id="ARBA00022741"/>
    </source>
</evidence>
<dbReference type="SMART" id="SM00382">
    <property type="entry name" value="AAA"/>
    <property type="match status" value="1"/>
</dbReference>
<dbReference type="InterPro" id="IPR045085">
    <property type="entry name" value="HLD_clamp_pol_III_gamma_tau"/>
</dbReference>
<dbReference type="EC" id="2.7.7.7" evidence="11"/>
<dbReference type="GeneID" id="66891636"/>
<dbReference type="CDD" id="cd18137">
    <property type="entry name" value="HLD_clamp_pol_III_gamma_tau"/>
    <property type="match status" value="1"/>
</dbReference>
<dbReference type="InterPro" id="IPR022754">
    <property type="entry name" value="DNA_pol_III_gamma-3"/>
</dbReference>
<evidence type="ECO:0000313" key="16">
    <source>
        <dbReference type="Proteomes" id="UP000001426"/>
    </source>
</evidence>
<keyword evidence="16" id="KW-1185">Reference proteome</keyword>
<proteinExistence type="inferred from homology"/>
<dbReference type="InterPro" id="IPR027417">
    <property type="entry name" value="P-loop_NTPase"/>
</dbReference>
<feature type="region of interest" description="Disordered" evidence="12">
    <location>
        <begin position="557"/>
        <end position="584"/>
    </location>
</feature>
<dbReference type="Pfam" id="PF12362">
    <property type="entry name" value="DUF3646"/>
    <property type="match status" value="1"/>
</dbReference>
<feature type="domain" description="AAA+ ATPase" evidence="13">
    <location>
        <begin position="61"/>
        <end position="209"/>
    </location>
</feature>
<dbReference type="GO" id="GO:0046872">
    <property type="term" value="F:metal ion binding"/>
    <property type="evidence" value="ECO:0007669"/>
    <property type="project" value="UniProtKB-KW"/>
</dbReference>
<evidence type="ECO:0000256" key="11">
    <source>
        <dbReference type="RuleBase" id="RU364063"/>
    </source>
</evidence>
<dbReference type="eggNOG" id="COG2812">
    <property type="taxonomic scope" value="Bacteria"/>
</dbReference>
<evidence type="ECO:0000256" key="3">
    <source>
        <dbReference type="ARBA" id="ARBA00022695"/>
    </source>
</evidence>
<evidence type="ECO:0000256" key="12">
    <source>
        <dbReference type="SAM" id="MobiDB-lite"/>
    </source>
</evidence>
<dbReference type="Proteomes" id="UP000001426">
    <property type="component" value="Chromosome"/>
</dbReference>
<dbReference type="InterPro" id="IPR008921">
    <property type="entry name" value="DNA_pol3_clamp-load_cplx_C"/>
</dbReference>
<name>Q6NC57_RHOPA</name>
<reference evidence="15" key="3">
    <citation type="submission" date="2022-12" db="EMBL/GenBank/DDBJ databases">
        <title>Complete genome sequence of Rhodopseudomonas palustris CGA0092 and corrections to the R. palustris CGA009 genome sequence.</title>
        <authorList>
            <person name="Mazny B.R."/>
            <person name="Sheff O.F."/>
            <person name="LaSarre B."/>
            <person name="McKinlay A."/>
            <person name="McKinlay J.B."/>
        </authorList>
    </citation>
    <scope>NUCLEOTIDE SEQUENCE</scope>
    <source>
        <strain evidence="15">CGA009</strain>
    </source>
</reference>
<dbReference type="FunFam" id="1.10.8.60:FF:000013">
    <property type="entry name" value="DNA polymerase III subunit gamma/tau"/>
    <property type="match status" value="1"/>
</dbReference>
<dbReference type="Pfam" id="PF13177">
    <property type="entry name" value="DNA_pol3_delta2"/>
    <property type="match status" value="1"/>
</dbReference>
<feature type="compositionally biased region" description="Basic and acidic residues" evidence="12">
    <location>
        <begin position="572"/>
        <end position="584"/>
    </location>
</feature>
<evidence type="ECO:0000259" key="13">
    <source>
        <dbReference type="SMART" id="SM00382"/>
    </source>
</evidence>
<keyword evidence="4 11" id="KW-0235">DNA replication</keyword>
<comment type="catalytic activity">
    <reaction evidence="10 11">
        <text>DNA(n) + a 2'-deoxyribonucleoside 5'-triphosphate = DNA(n+1) + diphosphate</text>
        <dbReference type="Rhea" id="RHEA:22508"/>
        <dbReference type="Rhea" id="RHEA-COMP:17339"/>
        <dbReference type="Rhea" id="RHEA-COMP:17340"/>
        <dbReference type="ChEBI" id="CHEBI:33019"/>
        <dbReference type="ChEBI" id="CHEBI:61560"/>
        <dbReference type="ChEBI" id="CHEBI:173112"/>
        <dbReference type="EC" id="2.7.7.7"/>
    </reaction>
</comment>
<dbReference type="Gene3D" id="3.40.50.300">
    <property type="entry name" value="P-loop containing nucleotide triphosphate hydrolases"/>
    <property type="match status" value="1"/>
</dbReference>
<reference evidence="14 16" key="2">
    <citation type="journal article" date="2004" name="Nat. Biotechnol.">
        <title>Complete genome sequence of the metabolically versatile photosynthetic bacterium Rhodopseudomonas palustris.</title>
        <authorList>
            <person name="Larimer F.W."/>
            <person name="Chain P."/>
            <person name="Hauser L."/>
            <person name="Lamerdin J."/>
            <person name="Malfatti S."/>
            <person name="Do L."/>
            <person name="Land M.L."/>
            <person name="Pelletier D.A."/>
            <person name="Beatty J.T."/>
            <person name="Lang A.S."/>
            <person name="Tabita F.R."/>
            <person name="Gibson J.L."/>
            <person name="Hanson T.E."/>
            <person name="Bobst C."/>
            <person name="Torres J.L."/>
            <person name="Peres C."/>
            <person name="Harrison F.H."/>
            <person name="Gibson J."/>
            <person name="Harwood C.S."/>
        </authorList>
    </citation>
    <scope>NUCLEOTIDE SEQUENCE [LARGE SCALE GENOMIC DNA]</scope>
    <source>
        <strain evidence="16">ATCC BAA-98 / CGA009</strain>
        <strain evidence="14">CGA009</strain>
    </source>
</reference>
<comment type="subunit">
    <text evidence="11">DNA polymerase III contains a core (composed of alpha, epsilon and theta chains) that associates with a tau subunit. This core dimerizes to form the POLIII' complex. PolIII' associates with the gamma complex (composed of gamma, delta, delta', psi and chi chains) and with the beta chain to form the complete DNA polymerase III complex.</text>
</comment>
<keyword evidence="6 11" id="KW-0547">Nucleotide-binding</keyword>
<dbReference type="NCBIfam" id="TIGR02397">
    <property type="entry name" value="dnaX_nterm"/>
    <property type="match status" value="1"/>
</dbReference>
<keyword evidence="7" id="KW-0862">Zinc</keyword>
<dbReference type="InterPro" id="IPR022107">
    <property type="entry name" value="DNA_pol_III_gamma/tau_C"/>
</dbReference>
<evidence type="ECO:0000256" key="5">
    <source>
        <dbReference type="ARBA" id="ARBA00022723"/>
    </source>
</evidence>